<dbReference type="SUPFAM" id="SSF52821">
    <property type="entry name" value="Rhodanese/Cell cycle control phosphatase"/>
    <property type="match status" value="1"/>
</dbReference>
<evidence type="ECO:0000313" key="2">
    <source>
        <dbReference type="EMBL" id="MBT0962873.1"/>
    </source>
</evidence>
<feature type="domain" description="Rhodanese" evidence="1">
    <location>
        <begin position="45"/>
        <end position="105"/>
    </location>
</feature>
<protein>
    <recommendedName>
        <fullName evidence="1">Rhodanese domain-containing protein</fullName>
    </recommendedName>
</protein>
<dbReference type="Gene3D" id="3.40.250.10">
    <property type="entry name" value="Rhodanese-like domain"/>
    <property type="match status" value="1"/>
</dbReference>
<dbReference type="InterPro" id="IPR036873">
    <property type="entry name" value="Rhodanese-like_dom_sf"/>
</dbReference>
<dbReference type="SMART" id="SM00450">
    <property type="entry name" value="RHOD"/>
    <property type="match status" value="1"/>
</dbReference>
<dbReference type="PROSITE" id="PS50206">
    <property type="entry name" value="RHODANESE_3"/>
    <property type="match status" value="1"/>
</dbReference>
<gene>
    <name evidence="2" type="ORF">I8J34_16955</name>
</gene>
<evidence type="ECO:0000259" key="1">
    <source>
        <dbReference type="PROSITE" id="PS50206"/>
    </source>
</evidence>
<sequence length="118" mass="12463">MRPVTVPELRLWQGGALPHTLIDVRRAAARAADGTEIAGSRWEDPARWLDWKDEVAGDALVLLYCAHGQEISQGLAAALRAMGCDARHLLGGIAAWKAGEAPVADIETPSRQAAGGGD</sequence>
<dbReference type="InterPro" id="IPR001763">
    <property type="entry name" value="Rhodanese-like_dom"/>
</dbReference>
<proteinExistence type="predicted"/>
<organism evidence="2 3">
    <name type="scientific">Denitromonas iodatirespirans</name>
    <dbReference type="NCBI Taxonomy" id="2795389"/>
    <lineage>
        <taxon>Bacteria</taxon>
        <taxon>Pseudomonadati</taxon>
        <taxon>Pseudomonadota</taxon>
        <taxon>Betaproteobacteria</taxon>
        <taxon>Rhodocyclales</taxon>
        <taxon>Zoogloeaceae</taxon>
        <taxon>Denitromonas</taxon>
    </lineage>
</organism>
<dbReference type="EMBL" id="JAEKFT010000021">
    <property type="protein sequence ID" value="MBT0962873.1"/>
    <property type="molecule type" value="Genomic_DNA"/>
</dbReference>
<keyword evidence="3" id="KW-1185">Reference proteome</keyword>
<comment type="caution">
    <text evidence="2">The sequence shown here is derived from an EMBL/GenBank/DDBJ whole genome shotgun (WGS) entry which is preliminary data.</text>
</comment>
<dbReference type="AlphaFoldDB" id="A0A944H901"/>
<name>A0A944H901_DENI1</name>
<dbReference type="Pfam" id="PF00581">
    <property type="entry name" value="Rhodanese"/>
    <property type="match status" value="1"/>
</dbReference>
<dbReference type="Proteomes" id="UP000694660">
    <property type="component" value="Unassembled WGS sequence"/>
</dbReference>
<dbReference type="RefSeq" id="WP_214362823.1">
    <property type="nucleotide sequence ID" value="NZ_JAEKFT010000021.1"/>
</dbReference>
<reference evidence="3" key="1">
    <citation type="journal article" date="2022" name="ISME J.">
        <title>Genetic and phylogenetic analysis of dissimilatory iodate-reducing bacteria identifies potential niches across the world's oceans.</title>
        <authorList>
            <person name="Reyes-Umana V."/>
            <person name="Henning Z."/>
            <person name="Lee K."/>
            <person name="Barnum T.P."/>
            <person name="Coates J.D."/>
        </authorList>
    </citation>
    <scope>NUCLEOTIDE SEQUENCE [LARGE SCALE GENOMIC DNA]</scope>
    <source>
        <strain evidence="3">IR12</strain>
    </source>
</reference>
<accession>A0A944H901</accession>
<evidence type="ECO:0000313" key="3">
    <source>
        <dbReference type="Proteomes" id="UP000694660"/>
    </source>
</evidence>